<dbReference type="AlphaFoldDB" id="A0A875RQ55"/>
<accession>A0A875RQ55</accession>
<dbReference type="RefSeq" id="XP_038779495.1">
    <property type="nucleotide sequence ID" value="XM_038923567.1"/>
</dbReference>
<protein>
    <recommendedName>
        <fullName evidence="3">GRIP domain-containing protein</fullName>
    </recommendedName>
</protein>
<dbReference type="OrthoDB" id="1926336at2759"/>
<feature type="compositionally biased region" description="Basic and acidic residues" evidence="2">
    <location>
        <begin position="87"/>
        <end position="103"/>
    </location>
</feature>
<evidence type="ECO:0000259" key="3">
    <source>
        <dbReference type="PROSITE" id="PS50913"/>
    </source>
</evidence>
<feature type="compositionally biased region" description="Polar residues" evidence="2">
    <location>
        <begin position="73"/>
        <end position="86"/>
    </location>
</feature>
<organism evidence="4 5">
    <name type="scientific">Eeniella nana</name>
    <name type="common">Yeast</name>
    <name type="synonym">Brettanomyces nanus</name>
    <dbReference type="NCBI Taxonomy" id="13502"/>
    <lineage>
        <taxon>Eukaryota</taxon>
        <taxon>Fungi</taxon>
        <taxon>Dikarya</taxon>
        <taxon>Ascomycota</taxon>
        <taxon>Saccharomycotina</taxon>
        <taxon>Pichiomycetes</taxon>
        <taxon>Pichiales</taxon>
        <taxon>Pichiaceae</taxon>
        <taxon>Brettanomyces</taxon>
    </lineage>
</organism>
<feature type="compositionally biased region" description="Polar residues" evidence="2">
    <location>
        <begin position="792"/>
        <end position="807"/>
    </location>
</feature>
<feature type="coiled-coil region" evidence="1">
    <location>
        <begin position="732"/>
        <end position="759"/>
    </location>
</feature>
<dbReference type="Proteomes" id="UP000662931">
    <property type="component" value="Chromosome 4"/>
</dbReference>
<sequence>MLSRISQLSKNLTDEISRFNDEVSSARVTKQQQDGTVQSLDPERAAKIMSIETPDPATITKPSEIDQEDNNKGDNVTENINGNENISGKEAEAANFVKPERESSVSSAESEKPSNGSNSRHAGVHGVQKLYVSGTKVKFSELPNEIVPLLLKFSKYERLYPQLYQAYKVEKEKSVIIKGFETVLKETTPCTGISEMEVFKEYLEGLSKKADILSQQLREKANSASSLKKEKDSLLKTVNEVRNENKDFKDQLNSAREEIKGIEKTKETLDIVQKDNERLEKEIRKLKQEKEIQKSQEDKYNDDEPANAKKTEIVLSENSTLETNNESLELIIADLKKQVSANQEEIENLRDMLRDVGDELVESQKKVKRLENGVGEYQLEEKIDANNAELEILRIQNAEALKDYEQTKRSLTKKYQSCLNENDKLRKQLDDAEKEKEKLDRKINDLQEESQKFQREANQSNTFKENGEKNIALVKAKEKEIGDKANRIEILQEEKDKLNEALVDLRVQVKQLEYETKISVDSKEKIANQLKSAKSHQNEMELRMNKVAAENNKLVKKIEELQDKYSEAKDYKTTNDTEVDSLKRRIEEALMRSKEYESRIDVLEEELSQSRSMLQERTREAGTMRKLVMDTEQNRNTKIQELEAKLDAALEEKDTTESTSTITVRESQKLIEELRLKLRTLNSDCDRLKKDNANLEASLKSSQTKPKQATDVPTSLTAFGNDRDDDYTQKMTDALRASLKENEQRLRKFEEINKVLQRSSNDNAQKLVRMNKKYKLLTQQYKILRSSAASGEKVSSYSASPGDTDMSSGRRESIASSIEAPTVPTGTQHGDKDKEKSTYIKNVLFGFLEHRDQREMLLPVMKALLGLDDEDEKKFMELLK</sequence>
<evidence type="ECO:0000256" key="1">
    <source>
        <dbReference type="SAM" id="Coils"/>
    </source>
</evidence>
<evidence type="ECO:0000313" key="4">
    <source>
        <dbReference type="EMBL" id="QPG75930.1"/>
    </source>
</evidence>
<dbReference type="PROSITE" id="PS50913">
    <property type="entry name" value="GRIP"/>
    <property type="match status" value="1"/>
</dbReference>
<keyword evidence="1" id="KW-0175">Coiled coil</keyword>
<feature type="region of interest" description="Disordered" evidence="2">
    <location>
        <begin position="696"/>
        <end position="725"/>
    </location>
</feature>
<feature type="compositionally biased region" description="Polar residues" evidence="2">
    <location>
        <begin position="699"/>
        <end position="718"/>
    </location>
</feature>
<feature type="coiled-coil region" evidence="1">
    <location>
        <begin position="203"/>
        <end position="515"/>
    </location>
</feature>
<feature type="domain" description="GRIP" evidence="3">
    <location>
        <begin position="830"/>
        <end position="878"/>
    </location>
</feature>
<dbReference type="KEGG" id="bnn:FOA43_003316"/>
<dbReference type="SMART" id="SM00755">
    <property type="entry name" value="Grip"/>
    <property type="match status" value="1"/>
</dbReference>
<gene>
    <name evidence="4" type="ORF">FOA43_003316</name>
</gene>
<reference evidence="4" key="1">
    <citation type="submission" date="2020-10" db="EMBL/GenBank/DDBJ databases">
        <authorList>
            <person name="Roach M.J.R."/>
        </authorList>
    </citation>
    <scope>NUCLEOTIDE SEQUENCE</scope>
    <source>
        <strain evidence="4">CBS 1945</strain>
    </source>
</reference>
<feature type="region of interest" description="Disordered" evidence="2">
    <location>
        <begin position="21"/>
        <end position="123"/>
    </location>
</feature>
<keyword evidence="5" id="KW-1185">Reference proteome</keyword>
<dbReference type="EMBL" id="CP064815">
    <property type="protein sequence ID" value="QPG75930.1"/>
    <property type="molecule type" value="Genomic_DNA"/>
</dbReference>
<dbReference type="GeneID" id="62196716"/>
<name>A0A875RQ55_EENNA</name>
<dbReference type="InterPro" id="IPR000237">
    <property type="entry name" value="GRIP_dom"/>
</dbReference>
<dbReference type="Pfam" id="PF01465">
    <property type="entry name" value="GRIP"/>
    <property type="match status" value="1"/>
</dbReference>
<proteinExistence type="predicted"/>
<evidence type="ECO:0000313" key="5">
    <source>
        <dbReference type="Proteomes" id="UP000662931"/>
    </source>
</evidence>
<feature type="compositionally biased region" description="Polar residues" evidence="2">
    <location>
        <begin position="22"/>
        <end position="39"/>
    </location>
</feature>
<feature type="region of interest" description="Disordered" evidence="2">
    <location>
        <begin position="792"/>
        <end position="834"/>
    </location>
</feature>
<evidence type="ECO:0000256" key="2">
    <source>
        <dbReference type="SAM" id="MobiDB-lite"/>
    </source>
</evidence>